<accession>A0ABR7TVI5</accession>
<dbReference type="InterPro" id="IPR037523">
    <property type="entry name" value="VOC_core"/>
</dbReference>
<dbReference type="InterPro" id="IPR004360">
    <property type="entry name" value="Glyas_Fos-R_dOase_dom"/>
</dbReference>
<dbReference type="InterPro" id="IPR029068">
    <property type="entry name" value="Glyas_Bleomycin-R_OHBP_Dase"/>
</dbReference>
<dbReference type="PROSITE" id="PS51819">
    <property type="entry name" value="VOC"/>
    <property type="match status" value="1"/>
</dbReference>
<proteinExistence type="predicted"/>
<dbReference type="Gene3D" id="3.10.180.10">
    <property type="entry name" value="2,3-Dihydroxybiphenyl 1,2-Dioxygenase, domain 1"/>
    <property type="match status" value="1"/>
</dbReference>
<dbReference type="SUPFAM" id="SSF54593">
    <property type="entry name" value="Glyoxalase/Bleomycin resistance protein/Dihydroxybiphenyl dioxygenase"/>
    <property type="match status" value="1"/>
</dbReference>
<comment type="caution">
    <text evidence="2">The sequence shown here is derived from an EMBL/GenBank/DDBJ whole genome shotgun (WGS) entry which is preliminary data.</text>
</comment>
<name>A0ABR7TVI5_9BACT</name>
<evidence type="ECO:0000313" key="3">
    <source>
        <dbReference type="Proteomes" id="UP000659124"/>
    </source>
</evidence>
<gene>
    <name evidence="2" type="ORF">ICL07_29205</name>
</gene>
<dbReference type="EMBL" id="JACVFC010000005">
    <property type="protein sequence ID" value="MBC9934501.1"/>
    <property type="molecule type" value="Genomic_DNA"/>
</dbReference>
<reference evidence="2 3" key="1">
    <citation type="submission" date="2020-09" db="EMBL/GenBank/DDBJ databases">
        <title>Genome sequences of type strains of Chitinophaga qingshengii and Chitinophaga varians.</title>
        <authorList>
            <person name="Kittiwongwattana C."/>
        </authorList>
    </citation>
    <scope>NUCLEOTIDE SEQUENCE [LARGE SCALE GENOMIC DNA]</scope>
    <source>
        <strain evidence="2 3">JCM 30026</strain>
    </source>
</reference>
<dbReference type="PANTHER" id="PTHR36437">
    <property type="entry name" value="GLYOXALASE/BLEOMYCIN RESISTANCE PROTEIN/DIOXYGENASE"/>
    <property type="match status" value="1"/>
</dbReference>
<dbReference type="Proteomes" id="UP000659124">
    <property type="component" value="Unassembled WGS sequence"/>
</dbReference>
<protein>
    <submittedName>
        <fullName evidence="2">VOC family protein</fullName>
    </submittedName>
</protein>
<evidence type="ECO:0000259" key="1">
    <source>
        <dbReference type="PROSITE" id="PS51819"/>
    </source>
</evidence>
<dbReference type="RefSeq" id="WP_188091592.1">
    <property type="nucleotide sequence ID" value="NZ_JACVFC010000005.1"/>
</dbReference>
<dbReference type="Pfam" id="PF00903">
    <property type="entry name" value="Glyoxalase"/>
    <property type="match status" value="1"/>
</dbReference>
<sequence length="126" mass="14099">MTIGMIGIHVKDPLEAFRFYTEKLGYLEKVYMPEAMLAIVVSPEDPNGTMLMLEPSYNPIAKAYMEGLYASNIPAFMMGTKDVQADYERLKAKGVVFRKPPTPADWGIESIFEDECGNLIALSQVK</sequence>
<dbReference type="PANTHER" id="PTHR36437:SF2">
    <property type="entry name" value="GLYOXALASE_BLEOMYCIN RESISTANCE PROTEIN_DIOXYGENASE"/>
    <property type="match status" value="1"/>
</dbReference>
<keyword evidence="3" id="KW-1185">Reference proteome</keyword>
<evidence type="ECO:0000313" key="2">
    <source>
        <dbReference type="EMBL" id="MBC9934501.1"/>
    </source>
</evidence>
<organism evidence="2 3">
    <name type="scientific">Chitinophaga qingshengii</name>
    <dbReference type="NCBI Taxonomy" id="1569794"/>
    <lineage>
        <taxon>Bacteria</taxon>
        <taxon>Pseudomonadati</taxon>
        <taxon>Bacteroidota</taxon>
        <taxon>Chitinophagia</taxon>
        <taxon>Chitinophagales</taxon>
        <taxon>Chitinophagaceae</taxon>
        <taxon>Chitinophaga</taxon>
    </lineage>
</organism>
<feature type="domain" description="VOC" evidence="1">
    <location>
        <begin position="2"/>
        <end position="125"/>
    </location>
</feature>